<accession>A0A5C4JHQ6</accession>
<dbReference type="EMBL" id="VCKW01000024">
    <property type="protein sequence ID" value="TMR05038.1"/>
    <property type="molecule type" value="Genomic_DNA"/>
</dbReference>
<comment type="caution">
    <text evidence="1">The sequence shown here is derived from an EMBL/GenBank/DDBJ whole genome shotgun (WGS) entry which is preliminary data.</text>
</comment>
<reference evidence="1 2" key="1">
    <citation type="submission" date="2019-05" db="EMBL/GenBank/DDBJ databases">
        <title>Draft genome sequence of Actinomadura sp. 14C53.</title>
        <authorList>
            <person name="Saricaoglu S."/>
            <person name="Isik K."/>
        </authorList>
    </citation>
    <scope>NUCLEOTIDE SEQUENCE [LARGE SCALE GENOMIC DNA]</scope>
    <source>
        <strain evidence="1 2">14C53</strain>
    </source>
</reference>
<evidence type="ECO:0000313" key="2">
    <source>
        <dbReference type="Proteomes" id="UP000309174"/>
    </source>
</evidence>
<dbReference type="AlphaFoldDB" id="A0A5C4JHQ6"/>
<dbReference type="Proteomes" id="UP000309174">
    <property type="component" value="Unassembled WGS sequence"/>
</dbReference>
<organism evidence="1 2">
    <name type="scientific">Actinomadura soli</name>
    <dbReference type="NCBI Taxonomy" id="2508997"/>
    <lineage>
        <taxon>Bacteria</taxon>
        <taxon>Bacillati</taxon>
        <taxon>Actinomycetota</taxon>
        <taxon>Actinomycetes</taxon>
        <taxon>Streptosporangiales</taxon>
        <taxon>Thermomonosporaceae</taxon>
        <taxon>Actinomadura</taxon>
    </lineage>
</organism>
<name>A0A5C4JHQ6_9ACTN</name>
<protein>
    <submittedName>
        <fullName evidence="1">Uncharacterized protein</fullName>
    </submittedName>
</protein>
<dbReference type="OrthoDB" id="3479037at2"/>
<keyword evidence="2" id="KW-1185">Reference proteome</keyword>
<gene>
    <name evidence="1" type="ORF">ETD83_06975</name>
</gene>
<proteinExistence type="predicted"/>
<sequence>MSDIRSLASTEVVADTNLVAPNGGALVFVADRTLIAYDRPGETAEQDDAWLDATLDFFGVTHLPPPSYVVDGELAGWRCWTVPIGRRAP</sequence>
<evidence type="ECO:0000313" key="1">
    <source>
        <dbReference type="EMBL" id="TMR05038.1"/>
    </source>
</evidence>
<dbReference type="RefSeq" id="WP_138644229.1">
    <property type="nucleotide sequence ID" value="NZ_VCKW01000024.1"/>
</dbReference>